<evidence type="ECO:0000313" key="2">
    <source>
        <dbReference type="Proteomes" id="UP000234681"/>
    </source>
</evidence>
<reference evidence="1 2" key="1">
    <citation type="submission" date="2005-09" db="EMBL/GenBank/DDBJ databases">
        <authorList>
            <person name="Mural R.J."/>
            <person name="Li P.W."/>
            <person name="Adams M.D."/>
            <person name="Amanatides P.G."/>
            <person name="Baden-Tillson H."/>
            <person name="Barnstead M."/>
            <person name="Chin S.H."/>
            <person name="Dew I."/>
            <person name="Evans C.A."/>
            <person name="Ferriera S."/>
            <person name="Flanigan M."/>
            <person name="Fosler C."/>
            <person name="Glodek A."/>
            <person name="Gu Z."/>
            <person name="Holt R.A."/>
            <person name="Jennings D."/>
            <person name="Kraft C.L."/>
            <person name="Lu F."/>
            <person name="Nguyen T."/>
            <person name="Nusskern D.R."/>
            <person name="Pfannkoch C.M."/>
            <person name="Sitter C."/>
            <person name="Sutton G.G."/>
            <person name="Venter J.C."/>
            <person name="Wang Z."/>
            <person name="Woodage T."/>
            <person name="Zheng X.H."/>
            <person name="Zhong F."/>
        </authorList>
    </citation>
    <scope>NUCLEOTIDE SEQUENCE [LARGE SCALE GENOMIC DNA]</scope>
    <source>
        <strain>BN</strain>
        <strain evidence="2">Sprague-Dawley</strain>
    </source>
</reference>
<name>A6JS24_RAT</name>
<accession>A6JS24</accession>
<gene>
    <name evidence="1" type="ORF">rCG_36727</name>
</gene>
<dbReference type="AlphaFoldDB" id="A6JS24"/>
<dbReference type="Proteomes" id="UP000234681">
    <property type="component" value="Chromosome 11"/>
</dbReference>
<proteinExistence type="predicted"/>
<evidence type="ECO:0000313" key="1">
    <source>
        <dbReference type="EMBL" id="EDL78081.1"/>
    </source>
</evidence>
<organism evidence="1 2">
    <name type="scientific">Rattus norvegicus</name>
    <name type="common">Rat</name>
    <dbReference type="NCBI Taxonomy" id="10116"/>
    <lineage>
        <taxon>Eukaryota</taxon>
        <taxon>Metazoa</taxon>
        <taxon>Chordata</taxon>
        <taxon>Craniata</taxon>
        <taxon>Vertebrata</taxon>
        <taxon>Euteleostomi</taxon>
        <taxon>Mammalia</taxon>
        <taxon>Eutheria</taxon>
        <taxon>Euarchontoglires</taxon>
        <taxon>Glires</taxon>
        <taxon>Rodentia</taxon>
        <taxon>Myomorpha</taxon>
        <taxon>Muroidea</taxon>
        <taxon>Muridae</taxon>
        <taxon>Murinae</taxon>
        <taxon>Rattus</taxon>
    </lineage>
</organism>
<sequence length="123" mass="13838">MQLFLPLVVGGKHSLDLKRTLWFSFLLHRKPRPASFCFLGALFESFRNTEVERAGIWDVITASGSGISCLGYEGLKGWLDACFQFSYRELGSFQSFGSGLWVVRCGQAARLLLQQDVSSWPLQ</sequence>
<protein>
    <submittedName>
        <fullName evidence="1">RCG36727</fullName>
    </submittedName>
</protein>
<dbReference type="EMBL" id="CH473999">
    <property type="protein sequence ID" value="EDL78081.1"/>
    <property type="molecule type" value="Genomic_DNA"/>
</dbReference>